<dbReference type="Proteomes" id="UP001607303">
    <property type="component" value="Unassembled WGS sequence"/>
</dbReference>
<proteinExistence type="predicted"/>
<evidence type="ECO:0000313" key="1">
    <source>
        <dbReference type="EMBL" id="KAL2749634.1"/>
    </source>
</evidence>
<protein>
    <submittedName>
        <fullName evidence="2">Uncharacterized protein</fullName>
    </submittedName>
</protein>
<dbReference type="EMBL" id="JAYRBN010000027">
    <property type="protein sequence ID" value="KAL2749634.1"/>
    <property type="molecule type" value="Genomic_DNA"/>
</dbReference>
<evidence type="ECO:0000313" key="2">
    <source>
        <dbReference type="EMBL" id="KAL2750209.1"/>
    </source>
</evidence>
<evidence type="ECO:0000313" key="3">
    <source>
        <dbReference type="Proteomes" id="UP001607303"/>
    </source>
</evidence>
<comment type="caution">
    <text evidence="2">The sequence shown here is derived from an EMBL/GenBank/DDBJ whole genome shotgun (WGS) entry which is preliminary data.</text>
</comment>
<accession>A0ABD2CZX6</accession>
<organism evidence="2 3">
    <name type="scientific">Vespula maculifrons</name>
    <name type="common">Eastern yellow jacket</name>
    <name type="synonym">Wasp</name>
    <dbReference type="NCBI Taxonomy" id="7453"/>
    <lineage>
        <taxon>Eukaryota</taxon>
        <taxon>Metazoa</taxon>
        <taxon>Ecdysozoa</taxon>
        <taxon>Arthropoda</taxon>
        <taxon>Hexapoda</taxon>
        <taxon>Insecta</taxon>
        <taxon>Pterygota</taxon>
        <taxon>Neoptera</taxon>
        <taxon>Endopterygota</taxon>
        <taxon>Hymenoptera</taxon>
        <taxon>Apocrita</taxon>
        <taxon>Aculeata</taxon>
        <taxon>Vespoidea</taxon>
        <taxon>Vespidae</taxon>
        <taxon>Vespinae</taxon>
        <taxon>Vespula</taxon>
    </lineage>
</organism>
<name>A0ABD2CZX6_VESMC</name>
<gene>
    <name evidence="2" type="ORF">V1477_001705</name>
    <name evidence="1" type="ORF">V1477_002574</name>
</gene>
<reference evidence="2 3" key="1">
    <citation type="journal article" date="2024" name="Ann. Entomol. Soc. Am.">
        <title>Genomic analyses of the southern and eastern yellowjacket wasps (Hymenoptera: Vespidae) reveal evolutionary signatures of social life.</title>
        <authorList>
            <person name="Catto M.A."/>
            <person name="Caine P.B."/>
            <person name="Orr S.E."/>
            <person name="Hunt B.G."/>
            <person name="Goodisman M.A.D."/>
        </authorList>
    </citation>
    <scope>NUCLEOTIDE SEQUENCE [LARGE SCALE GENOMIC DNA]</scope>
    <source>
        <strain evidence="2">232</strain>
        <tissue evidence="2">Head and thorax</tissue>
    </source>
</reference>
<dbReference type="AlphaFoldDB" id="A0ABD2CZX6"/>
<keyword evidence="3" id="KW-1185">Reference proteome</keyword>
<dbReference type="EMBL" id="JAYRBN010000025">
    <property type="protein sequence ID" value="KAL2750209.1"/>
    <property type="molecule type" value="Genomic_DNA"/>
</dbReference>
<sequence length="96" mass="11024">MIGTCYDQAFFLQDVDSVNLFVSVNNTVWPVFLERSKMDLARDVDGIGIAISSVIVNNTSWPVFLEISMEGYVVISFYCLDMDKRTIQRSSWKWSL</sequence>